<dbReference type="Proteomes" id="UP000838763">
    <property type="component" value="Unassembled WGS sequence"/>
</dbReference>
<keyword evidence="4" id="KW-1185">Reference proteome</keyword>
<dbReference type="AlphaFoldDB" id="A0A9P1HAQ7"/>
<dbReference type="InterPro" id="IPR000361">
    <property type="entry name" value="ATAP_core_dom"/>
</dbReference>
<proteinExistence type="inferred from homology"/>
<evidence type="ECO:0000259" key="2">
    <source>
        <dbReference type="Pfam" id="PF01521"/>
    </source>
</evidence>
<dbReference type="PANTHER" id="PTHR43011:SF1">
    <property type="entry name" value="IRON-SULFUR CLUSTER ASSEMBLY 2 HOMOLOG, MITOCHONDRIAL"/>
    <property type="match status" value="1"/>
</dbReference>
<dbReference type="EMBL" id="CALLCH030000019">
    <property type="protein sequence ID" value="CAI4219168.1"/>
    <property type="molecule type" value="Genomic_DNA"/>
</dbReference>
<sequence length="223" mass="24421">MAAIRSIASHPGAATVLKSANSTFLGDICPRLARSFTTPSNTNSAKTARLPFQIHPHKFHGRRAILVQTRRFSNSIARRKTISLTEPRLDDDGKEMLLEITPRAAQRLSEIMKVGNDPGFALRIKVQSGGCHGFQYLTTNDSVGELSTLEEDECVLRFVDDDATEIDKSLHGPKIVLDEASLMSLQGSKVDYIQELIGSRFEVTDNPLAENSCGCGSSFSLKL</sequence>
<dbReference type="GO" id="GO:0005739">
    <property type="term" value="C:mitochondrion"/>
    <property type="evidence" value="ECO:0007669"/>
    <property type="project" value="TreeGrafter"/>
</dbReference>
<dbReference type="OrthoDB" id="1938621at2759"/>
<accession>A0A9P1HAQ7</accession>
<dbReference type="InterPro" id="IPR016092">
    <property type="entry name" value="ATAP"/>
</dbReference>
<dbReference type="GO" id="GO:0051537">
    <property type="term" value="F:2 iron, 2 sulfur cluster binding"/>
    <property type="evidence" value="ECO:0007669"/>
    <property type="project" value="TreeGrafter"/>
</dbReference>
<organism evidence="3 4">
    <name type="scientific">Parascedosporium putredinis</name>
    <dbReference type="NCBI Taxonomy" id="1442378"/>
    <lineage>
        <taxon>Eukaryota</taxon>
        <taxon>Fungi</taxon>
        <taxon>Dikarya</taxon>
        <taxon>Ascomycota</taxon>
        <taxon>Pezizomycotina</taxon>
        <taxon>Sordariomycetes</taxon>
        <taxon>Hypocreomycetidae</taxon>
        <taxon>Microascales</taxon>
        <taxon>Microascaceae</taxon>
        <taxon>Parascedosporium</taxon>
    </lineage>
</organism>
<dbReference type="Pfam" id="PF01521">
    <property type="entry name" value="Fe-S_biosyn"/>
    <property type="match status" value="1"/>
</dbReference>
<protein>
    <recommendedName>
        <fullName evidence="2">Core domain-containing protein</fullName>
    </recommendedName>
</protein>
<evidence type="ECO:0000313" key="4">
    <source>
        <dbReference type="Proteomes" id="UP000838763"/>
    </source>
</evidence>
<dbReference type="PANTHER" id="PTHR43011">
    <property type="entry name" value="IRON-SULFUR CLUSTER ASSEMBLY 2 HOMOLOG, MITOCHONDRIAL"/>
    <property type="match status" value="1"/>
</dbReference>
<reference evidence="3" key="1">
    <citation type="submission" date="2022-11" db="EMBL/GenBank/DDBJ databases">
        <authorList>
            <person name="Scott C."/>
            <person name="Bruce N."/>
        </authorList>
    </citation>
    <scope>NUCLEOTIDE SEQUENCE</scope>
</reference>
<name>A0A9P1HAQ7_9PEZI</name>
<dbReference type="Gene3D" id="2.60.300.12">
    <property type="entry name" value="HesB-like domain"/>
    <property type="match status" value="1"/>
</dbReference>
<comment type="similarity">
    <text evidence="1">Belongs to the HesB/IscA family.</text>
</comment>
<gene>
    <name evidence="3" type="ORF">PPNO1_LOCUS8737</name>
</gene>
<dbReference type="GO" id="GO:0051539">
    <property type="term" value="F:4 iron, 4 sulfur cluster binding"/>
    <property type="evidence" value="ECO:0007669"/>
    <property type="project" value="TreeGrafter"/>
</dbReference>
<evidence type="ECO:0000256" key="1">
    <source>
        <dbReference type="ARBA" id="ARBA00006718"/>
    </source>
</evidence>
<dbReference type="SUPFAM" id="SSF89360">
    <property type="entry name" value="HesB-like domain"/>
    <property type="match status" value="1"/>
</dbReference>
<dbReference type="GO" id="GO:0005506">
    <property type="term" value="F:iron ion binding"/>
    <property type="evidence" value="ECO:0007669"/>
    <property type="project" value="TreeGrafter"/>
</dbReference>
<dbReference type="InterPro" id="IPR035903">
    <property type="entry name" value="HesB-like_dom_sf"/>
</dbReference>
<dbReference type="NCBIfam" id="TIGR00049">
    <property type="entry name" value="iron-sulfur cluster assembly accessory protein"/>
    <property type="match status" value="1"/>
</dbReference>
<evidence type="ECO:0000313" key="3">
    <source>
        <dbReference type="EMBL" id="CAI4219168.1"/>
    </source>
</evidence>
<dbReference type="GO" id="GO:0016226">
    <property type="term" value="P:iron-sulfur cluster assembly"/>
    <property type="evidence" value="ECO:0007669"/>
    <property type="project" value="InterPro"/>
</dbReference>
<feature type="domain" description="Core" evidence="2">
    <location>
        <begin position="96"/>
        <end position="216"/>
    </location>
</feature>
<comment type="caution">
    <text evidence="3">The sequence shown here is derived from an EMBL/GenBank/DDBJ whole genome shotgun (WGS) entry which is preliminary data.</text>
</comment>